<accession>A0AAI8MIH8</accession>
<protein>
    <submittedName>
        <fullName evidence="2">Uncharacterized protein</fullName>
    </submittedName>
</protein>
<dbReference type="Proteomes" id="UP000007886">
    <property type="component" value="Chromosome"/>
</dbReference>
<name>A0AAI8MIH8_9BRAD</name>
<keyword evidence="1" id="KW-0812">Transmembrane</keyword>
<dbReference type="AlphaFoldDB" id="A0AAI8MIH8"/>
<keyword evidence="1" id="KW-0472">Membrane</keyword>
<reference evidence="2 3" key="1">
    <citation type="journal article" date="2012" name="Microbes Environ.">
        <title>Complete genome sequence of Bradyrhizobium sp. S23321: insights into symbiosis evolution in soil oligotrophs.</title>
        <authorList>
            <person name="Okubo T."/>
            <person name="Tsukui T."/>
            <person name="Maita H."/>
            <person name="Okamoto S."/>
            <person name="Oshima K."/>
            <person name="Fujisawa T."/>
            <person name="Saito A."/>
            <person name="Futamata H."/>
            <person name="Hattori R."/>
            <person name="Shimomura Y."/>
            <person name="Haruta S."/>
            <person name="Morimoto S."/>
            <person name="Wang Y."/>
            <person name="Sakai Y."/>
            <person name="Hattori M."/>
            <person name="Aizawa S."/>
            <person name="Nagashima K.V.P."/>
            <person name="Masuda S."/>
            <person name="Hattori T."/>
            <person name="Yamashita A."/>
            <person name="Bao Z."/>
            <person name="Hayatsu M."/>
            <person name="Kajiya-Kanegae H."/>
            <person name="Yoshinaga I."/>
            <person name="Sakamoto K."/>
            <person name="Toyota K."/>
            <person name="Nakao M."/>
            <person name="Kohara M."/>
            <person name="Anda M."/>
            <person name="Niwa R."/>
            <person name="Jung-Hwan P."/>
            <person name="Sameshima-Saito R."/>
            <person name="Tokuda S."/>
            <person name="Yamamoto S."/>
            <person name="Yamamoto S."/>
            <person name="Yokoyama T."/>
            <person name="Akutsu T."/>
            <person name="Nakamura Y."/>
            <person name="Nakahira-Yanaka Y."/>
            <person name="Takada Hoshino Y."/>
            <person name="Hirakawa H."/>
            <person name="Mitsui H."/>
            <person name="Terasawa K."/>
            <person name="Itakura M."/>
            <person name="Sato S."/>
            <person name="Ikeda-Ohtsubo W."/>
            <person name="Sakakura N."/>
            <person name="Kaminuma E."/>
            <person name="Minamisawa K."/>
        </authorList>
    </citation>
    <scope>NUCLEOTIDE SEQUENCE [LARGE SCALE GENOMIC DNA]</scope>
    <source>
        <strain evidence="2 3">S23321</strain>
    </source>
</reference>
<evidence type="ECO:0000256" key="1">
    <source>
        <dbReference type="SAM" id="Phobius"/>
    </source>
</evidence>
<dbReference type="RefSeq" id="WP_015688347.1">
    <property type="nucleotide sequence ID" value="NC_017082.1"/>
</dbReference>
<keyword evidence="3" id="KW-1185">Reference proteome</keyword>
<evidence type="ECO:0000313" key="3">
    <source>
        <dbReference type="Proteomes" id="UP000007886"/>
    </source>
</evidence>
<keyword evidence="1" id="KW-1133">Transmembrane helix</keyword>
<dbReference type="KEGG" id="brs:S23_58890"/>
<proteinExistence type="predicted"/>
<evidence type="ECO:0000313" key="2">
    <source>
        <dbReference type="EMBL" id="BAL79079.1"/>
    </source>
</evidence>
<organism evidence="2 3">
    <name type="scientific">Bradyrhizobium cosmicum</name>
    <dbReference type="NCBI Taxonomy" id="1404864"/>
    <lineage>
        <taxon>Bacteria</taxon>
        <taxon>Pseudomonadati</taxon>
        <taxon>Pseudomonadota</taxon>
        <taxon>Alphaproteobacteria</taxon>
        <taxon>Hyphomicrobiales</taxon>
        <taxon>Nitrobacteraceae</taxon>
        <taxon>Bradyrhizobium</taxon>
    </lineage>
</organism>
<sequence>MTDTSGANKERNLEIARNEEAKQVAGSVRVSVSAIVAVVIVGGILFTLGWLALR</sequence>
<feature type="transmembrane region" description="Helical" evidence="1">
    <location>
        <begin position="32"/>
        <end position="53"/>
    </location>
</feature>
<dbReference type="EMBL" id="AP012279">
    <property type="protein sequence ID" value="BAL79079.1"/>
    <property type="molecule type" value="Genomic_DNA"/>
</dbReference>
<gene>
    <name evidence="2" type="ORF">S23_58890</name>
</gene>